<reference evidence="1" key="1">
    <citation type="journal article" date="2015" name="Front. Microbiol.">
        <title>Combining genomic sequencing methods to explore viral diversity and reveal potential virus-host interactions.</title>
        <authorList>
            <person name="Chow C.E."/>
            <person name="Winget D.M."/>
            <person name="White R.A.III."/>
            <person name="Hallam S.J."/>
            <person name="Suttle C.A."/>
        </authorList>
    </citation>
    <scope>NUCLEOTIDE SEQUENCE</scope>
    <source>
        <strain evidence="1">Oxic1_9</strain>
    </source>
</reference>
<accession>A0A0F7L9D0</accession>
<dbReference type="EMBL" id="KR029604">
    <property type="protein sequence ID" value="AKH48500.1"/>
    <property type="molecule type" value="Genomic_DNA"/>
</dbReference>
<reference evidence="1" key="2">
    <citation type="submission" date="2015-03" db="EMBL/GenBank/DDBJ databases">
        <authorList>
            <person name="Chow C.-E.T."/>
            <person name="Winget D.M."/>
            <person name="White R.A.III."/>
            <person name="Hallam S.J."/>
            <person name="Suttle C.A."/>
        </authorList>
    </citation>
    <scope>NUCLEOTIDE SEQUENCE</scope>
    <source>
        <strain evidence="1">Oxic1_9</strain>
    </source>
</reference>
<name>A0A0F7L9D0_9VIRU</name>
<proteinExistence type="predicted"/>
<organism evidence="1">
    <name type="scientific">uncultured marine virus</name>
    <dbReference type="NCBI Taxonomy" id="186617"/>
    <lineage>
        <taxon>Viruses</taxon>
        <taxon>environmental samples</taxon>
    </lineage>
</organism>
<sequence>MENDKIKKAFSIYNGGEGLDHWSYSSTSTPFAKNLLGYSFPQEVRRKFPFRYKANFGNLVNNVVQRMIADVIYKSKTIKETEWDKNYNVCFQAEQEAINKNPPVDAKDKFGRESMIKFATDCIPITKKVVQEIIGKDKLVCERYVELKEFDMIKPIIGRIDYETKTKFIELKTKPPNLRKVKGKEEWNMMTQDLPSEPTIENLTQTSFYYMTTKKIPHLVYVNDKDYVIFDKSHELMKADHLQHLYNKMIDKILLWEKMIMFCEGSIEKLALMCEPPDLNHFFYYKDLADEQQQLITKLWGIKI</sequence>
<protein>
    <submittedName>
        <fullName evidence="1">Uncharacterized protein</fullName>
    </submittedName>
</protein>
<evidence type="ECO:0000313" key="1">
    <source>
        <dbReference type="EMBL" id="AKH48500.1"/>
    </source>
</evidence>